<evidence type="ECO:0000313" key="4">
    <source>
        <dbReference type="EMBL" id="KAF0290851.1"/>
    </source>
</evidence>
<name>A0A6A4VNI7_AMPAM</name>
<sequence>MFERHTNIIEFKQSRYCSPHPSLRQVCRSIGADAPLNTMIRVRPTPVPCPFRGRFTFNYRRSDRVCADPVSRAWSCADPWSLVLQHQACPDVAGAERLSETLTCLATWRNHDTHFMFGKLNSVKTKTDADRYRCFIYQPFDLGGGQQGFHVVQSGDSTCQGLQSVHVGHKVMNLTNERRRLAKCRLPEWLTAHHEWHRVDSRLRFHIFHKNHSIKVSHEQGPGQEGQDDESTKLICSQITELSENSAQVVFHHSRGCTSGYQCAVLYRRDRHVVEIKLGDVVPSPEAACQFFDETRHNFTTLVAASHPSHPCPYLGRHAVIGVQREGRRVRDACSGAFSTLVMGCHASDTLELRSECRQRTESSEYRCHGSWQENNTHFLVASPLSRSSPSARRVCFISMATGDGLHFSTLQEACYRSVLPGQEGSLAFNVTINGDCRAEASTSGSRSAAAVTAVSWLLLLALLPLFSAR</sequence>
<keyword evidence="5" id="KW-1185">Reference proteome</keyword>
<dbReference type="PANTHER" id="PTHR22255">
    <property type="entry name" value="LP06548P"/>
    <property type="match status" value="1"/>
</dbReference>
<feature type="domain" description="DUF7043" evidence="2">
    <location>
        <begin position="182"/>
        <end position="290"/>
    </location>
</feature>
<feature type="domain" description="DUF7042" evidence="1">
    <location>
        <begin position="46"/>
        <end position="175"/>
    </location>
</feature>
<dbReference type="Pfam" id="PF23070">
    <property type="entry name" value="DUF7043"/>
    <property type="match status" value="1"/>
</dbReference>
<dbReference type="Proteomes" id="UP000440578">
    <property type="component" value="Unassembled WGS sequence"/>
</dbReference>
<feature type="domain" description="DUF7045" evidence="3">
    <location>
        <begin position="345"/>
        <end position="419"/>
    </location>
</feature>
<dbReference type="Pfam" id="PF23073">
    <property type="entry name" value="DUF7045"/>
    <property type="match status" value="1"/>
</dbReference>
<dbReference type="PANTHER" id="PTHR22255:SF9">
    <property type="entry name" value="LP06548P"/>
    <property type="match status" value="1"/>
</dbReference>
<dbReference type="EMBL" id="VIIS01001926">
    <property type="protein sequence ID" value="KAF0290851.1"/>
    <property type="molecule type" value="Genomic_DNA"/>
</dbReference>
<dbReference type="Pfam" id="PF23069">
    <property type="entry name" value="DUF7042"/>
    <property type="match status" value="1"/>
</dbReference>
<comment type="caution">
    <text evidence="4">The sequence shown here is derived from an EMBL/GenBank/DDBJ whole genome shotgun (WGS) entry which is preliminary data.</text>
</comment>
<dbReference type="InterPro" id="IPR055473">
    <property type="entry name" value="DUF7045"/>
</dbReference>
<dbReference type="AlphaFoldDB" id="A0A6A4VNI7"/>
<evidence type="ECO:0000313" key="5">
    <source>
        <dbReference type="Proteomes" id="UP000440578"/>
    </source>
</evidence>
<evidence type="ECO:0000259" key="1">
    <source>
        <dbReference type="Pfam" id="PF23069"/>
    </source>
</evidence>
<evidence type="ECO:0000259" key="3">
    <source>
        <dbReference type="Pfam" id="PF23073"/>
    </source>
</evidence>
<gene>
    <name evidence="4" type="ORF">FJT64_010952</name>
</gene>
<organism evidence="4 5">
    <name type="scientific">Amphibalanus amphitrite</name>
    <name type="common">Striped barnacle</name>
    <name type="synonym">Balanus amphitrite</name>
    <dbReference type="NCBI Taxonomy" id="1232801"/>
    <lineage>
        <taxon>Eukaryota</taxon>
        <taxon>Metazoa</taxon>
        <taxon>Ecdysozoa</taxon>
        <taxon>Arthropoda</taxon>
        <taxon>Crustacea</taxon>
        <taxon>Multicrustacea</taxon>
        <taxon>Cirripedia</taxon>
        <taxon>Thoracica</taxon>
        <taxon>Thoracicalcarea</taxon>
        <taxon>Balanomorpha</taxon>
        <taxon>Balanoidea</taxon>
        <taxon>Balanidae</taxon>
        <taxon>Amphibalaninae</taxon>
        <taxon>Amphibalanus</taxon>
    </lineage>
</organism>
<evidence type="ECO:0000259" key="2">
    <source>
        <dbReference type="Pfam" id="PF23070"/>
    </source>
</evidence>
<protein>
    <submittedName>
        <fullName evidence="4">Uncharacterized protein</fullName>
    </submittedName>
</protein>
<proteinExistence type="predicted"/>
<dbReference type="InterPro" id="IPR055471">
    <property type="entry name" value="DUF7043"/>
</dbReference>
<dbReference type="OrthoDB" id="9979716at2759"/>
<dbReference type="InterPro" id="IPR055470">
    <property type="entry name" value="DUF7042"/>
</dbReference>
<reference evidence="4 5" key="1">
    <citation type="submission" date="2019-07" db="EMBL/GenBank/DDBJ databases">
        <title>Draft genome assembly of a fouling barnacle, Amphibalanus amphitrite (Darwin, 1854): The first reference genome for Thecostraca.</title>
        <authorList>
            <person name="Kim W."/>
        </authorList>
    </citation>
    <scope>NUCLEOTIDE SEQUENCE [LARGE SCALE GENOMIC DNA]</scope>
    <source>
        <strain evidence="4">SNU_AA5</strain>
        <tissue evidence="4">Soma without cirri and trophi</tissue>
    </source>
</reference>
<accession>A0A6A4VNI7</accession>
<dbReference type="GO" id="GO:0061909">
    <property type="term" value="P:autophagosome-lysosome fusion"/>
    <property type="evidence" value="ECO:0007669"/>
    <property type="project" value="TreeGrafter"/>
</dbReference>